<keyword evidence="1" id="KW-0472">Membrane</keyword>
<dbReference type="Proteomes" id="UP001230504">
    <property type="component" value="Unassembled WGS sequence"/>
</dbReference>
<dbReference type="RefSeq" id="XP_060414449.1">
    <property type="nucleotide sequence ID" value="XM_060557738.1"/>
</dbReference>
<accession>A0AAD8Q0I2</accession>
<evidence type="ECO:0000313" key="2">
    <source>
        <dbReference type="EMBL" id="KAK1593125.1"/>
    </source>
</evidence>
<protein>
    <submittedName>
        <fullName evidence="2">Uncharacterized protein</fullName>
    </submittedName>
</protein>
<dbReference type="GeneID" id="85441978"/>
<dbReference type="AlphaFoldDB" id="A0AAD8Q0I2"/>
<feature type="transmembrane region" description="Helical" evidence="1">
    <location>
        <begin position="6"/>
        <end position="23"/>
    </location>
</feature>
<keyword evidence="1" id="KW-0812">Transmembrane</keyword>
<keyword evidence="1" id="KW-1133">Transmembrane helix</keyword>
<keyword evidence="3" id="KW-1185">Reference proteome</keyword>
<reference evidence="2" key="1">
    <citation type="submission" date="2021-06" db="EMBL/GenBank/DDBJ databases">
        <title>Comparative genomics, transcriptomics and evolutionary studies reveal genomic signatures of adaptation to plant cell wall in hemibiotrophic fungi.</title>
        <authorList>
            <consortium name="DOE Joint Genome Institute"/>
            <person name="Baroncelli R."/>
            <person name="Diaz J.F."/>
            <person name="Benocci T."/>
            <person name="Peng M."/>
            <person name="Battaglia E."/>
            <person name="Haridas S."/>
            <person name="Andreopoulos W."/>
            <person name="Labutti K."/>
            <person name="Pangilinan J."/>
            <person name="Floch G.L."/>
            <person name="Makela M.R."/>
            <person name="Henrissat B."/>
            <person name="Grigoriev I.V."/>
            <person name="Crouch J.A."/>
            <person name="De Vries R.P."/>
            <person name="Sukno S.A."/>
            <person name="Thon M.R."/>
        </authorList>
    </citation>
    <scope>NUCLEOTIDE SEQUENCE</scope>
    <source>
        <strain evidence="2">CBS 125086</strain>
    </source>
</reference>
<evidence type="ECO:0000313" key="3">
    <source>
        <dbReference type="Proteomes" id="UP001230504"/>
    </source>
</evidence>
<organism evidence="2 3">
    <name type="scientific">Colletotrichum navitas</name>
    <dbReference type="NCBI Taxonomy" id="681940"/>
    <lineage>
        <taxon>Eukaryota</taxon>
        <taxon>Fungi</taxon>
        <taxon>Dikarya</taxon>
        <taxon>Ascomycota</taxon>
        <taxon>Pezizomycotina</taxon>
        <taxon>Sordariomycetes</taxon>
        <taxon>Hypocreomycetidae</taxon>
        <taxon>Glomerellales</taxon>
        <taxon>Glomerellaceae</taxon>
        <taxon>Colletotrichum</taxon>
        <taxon>Colletotrichum graminicola species complex</taxon>
    </lineage>
</organism>
<gene>
    <name evidence="2" type="ORF">LY79DRAFT_552833</name>
</gene>
<proteinExistence type="predicted"/>
<sequence length="77" mass="8335">MGGYLAVIQALSIPPLAGSLVLFRRLFDARGARFATELLRFPKAGIMHPVILRPNHDGFLEGSLQYVPGRSAPSSKS</sequence>
<dbReference type="EMBL" id="JAHLJV010000027">
    <property type="protein sequence ID" value="KAK1593125.1"/>
    <property type="molecule type" value="Genomic_DNA"/>
</dbReference>
<evidence type="ECO:0000256" key="1">
    <source>
        <dbReference type="SAM" id="Phobius"/>
    </source>
</evidence>
<name>A0AAD8Q0I2_9PEZI</name>
<comment type="caution">
    <text evidence="2">The sequence shown here is derived from an EMBL/GenBank/DDBJ whole genome shotgun (WGS) entry which is preliminary data.</text>
</comment>